<dbReference type="Pfam" id="PF06305">
    <property type="entry name" value="LapA_dom"/>
    <property type="match status" value="1"/>
</dbReference>
<dbReference type="InterPro" id="IPR010445">
    <property type="entry name" value="LapA_dom"/>
</dbReference>
<name>A0ABT6Q376_9PROT</name>
<feature type="transmembrane region" description="Helical" evidence="6">
    <location>
        <begin position="38"/>
        <end position="62"/>
    </location>
</feature>
<feature type="domain" description="Lipopolysaccharide assembly protein A" evidence="7">
    <location>
        <begin position="21"/>
        <end position="82"/>
    </location>
</feature>
<sequence>MLRFVIITVFLAVLVIFLLLNLEPVPMSFFMISWKTSVGIFALLLGIASFAIGALTVFISLVGQWRRARKAEQKMRDLEKQLSELQSKYIAMTQPQVTQPVGITPTSTATTIESSNEDSH</sequence>
<dbReference type="RefSeq" id="WP_281448142.1">
    <property type="nucleotide sequence ID" value="NZ_JASBAO010000001.1"/>
</dbReference>
<evidence type="ECO:0000256" key="6">
    <source>
        <dbReference type="SAM" id="Phobius"/>
    </source>
</evidence>
<evidence type="ECO:0000256" key="4">
    <source>
        <dbReference type="ARBA" id="ARBA00023136"/>
    </source>
</evidence>
<keyword evidence="2 6" id="KW-0812">Transmembrane</keyword>
<evidence type="ECO:0000256" key="2">
    <source>
        <dbReference type="ARBA" id="ARBA00022692"/>
    </source>
</evidence>
<comment type="caution">
    <text evidence="8">The sequence shown here is derived from an EMBL/GenBank/DDBJ whole genome shotgun (WGS) entry which is preliminary data.</text>
</comment>
<dbReference type="EMBL" id="JASBAO010000001">
    <property type="protein sequence ID" value="MDI2091031.1"/>
    <property type="molecule type" value="Genomic_DNA"/>
</dbReference>
<feature type="region of interest" description="Disordered" evidence="5">
    <location>
        <begin position="98"/>
        <end position="120"/>
    </location>
</feature>
<evidence type="ECO:0000313" key="9">
    <source>
        <dbReference type="Proteomes" id="UP001431634"/>
    </source>
</evidence>
<proteinExistence type="predicted"/>
<evidence type="ECO:0000256" key="3">
    <source>
        <dbReference type="ARBA" id="ARBA00022989"/>
    </source>
</evidence>
<keyword evidence="9" id="KW-1185">Reference proteome</keyword>
<dbReference type="Proteomes" id="UP001431634">
    <property type="component" value="Unassembled WGS sequence"/>
</dbReference>
<keyword evidence="4 6" id="KW-0472">Membrane</keyword>
<evidence type="ECO:0000256" key="5">
    <source>
        <dbReference type="SAM" id="MobiDB-lite"/>
    </source>
</evidence>
<evidence type="ECO:0000259" key="7">
    <source>
        <dbReference type="Pfam" id="PF06305"/>
    </source>
</evidence>
<keyword evidence="3 6" id="KW-1133">Transmembrane helix</keyword>
<reference evidence="8" key="1">
    <citation type="submission" date="2023-05" db="EMBL/GenBank/DDBJ databases">
        <title>Whole genome sequence of Commensalibacter sp.</title>
        <authorList>
            <person name="Charoenyingcharoen P."/>
            <person name="Yukphan P."/>
        </authorList>
    </citation>
    <scope>NUCLEOTIDE SEQUENCE</scope>
    <source>
        <strain evidence="8">TBRC 16381</strain>
    </source>
</reference>
<evidence type="ECO:0000313" key="8">
    <source>
        <dbReference type="EMBL" id="MDI2091031.1"/>
    </source>
</evidence>
<organism evidence="8 9">
    <name type="scientific">Commensalibacter oyaizuii</name>
    <dbReference type="NCBI Taxonomy" id="3043873"/>
    <lineage>
        <taxon>Bacteria</taxon>
        <taxon>Pseudomonadati</taxon>
        <taxon>Pseudomonadota</taxon>
        <taxon>Alphaproteobacteria</taxon>
        <taxon>Acetobacterales</taxon>
        <taxon>Acetobacteraceae</taxon>
    </lineage>
</organism>
<feature type="compositionally biased region" description="Polar residues" evidence="5">
    <location>
        <begin position="98"/>
        <end position="114"/>
    </location>
</feature>
<accession>A0ABT6Q376</accession>
<evidence type="ECO:0000256" key="1">
    <source>
        <dbReference type="ARBA" id="ARBA00022475"/>
    </source>
</evidence>
<keyword evidence="1" id="KW-1003">Cell membrane</keyword>
<gene>
    <name evidence="8" type="ORF">QJV27_06575</name>
</gene>
<protein>
    <submittedName>
        <fullName evidence="8">LapA family protein</fullName>
    </submittedName>
</protein>